<dbReference type="PANTHER" id="PTHR39173:SF1">
    <property type="entry name" value="ACETYLTRANSFERASE"/>
    <property type="match status" value="1"/>
</dbReference>
<dbReference type="AlphaFoldDB" id="A0A6J4P1R5"/>
<organism evidence="2">
    <name type="scientific">uncultured Nocardioides sp</name>
    <dbReference type="NCBI Taxonomy" id="198441"/>
    <lineage>
        <taxon>Bacteria</taxon>
        <taxon>Bacillati</taxon>
        <taxon>Actinomycetota</taxon>
        <taxon>Actinomycetes</taxon>
        <taxon>Propionibacteriales</taxon>
        <taxon>Nocardioidaceae</taxon>
        <taxon>Nocardioides</taxon>
        <taxon>environmental samples</taxon>
    </lineage>
</organism>
<keyword evidence="2" id="KW-0808">Transferase</keyword>
<dbReference type="GO" id="GO:0016747">
    <property type="term" value="F:acyltransferase activity, transferring groups other than amino-acyl groups"/>
    <property type="evidence" value="ECO:0007669"/>
    <property type="project" value="InterPro"/>
</dbReference>
<dbReference type="PANTHER" id="PTHR39173">
    <property type="entry name" value="ACETYLTRANSFERASE"/>
    <property type="match status" value="1"/>
</dbReference>
<dbReference type="PROSITE" id="PS51186">
    <property type="entry name" value="GNAT"/>
    <property type="match status" value="1"/>
</dbReference>
<dbReference type="InterPro" id="IPR016181">
    <property type="entry name" value="Acyl_CoA_acyltransferase"/>
</dbReference>
<dbReference type="Pfam" id="PF13302">
    <property type="entry name" value="Acetyltransf_3"/>
    <property type="match status" value="1"/>
</dbReference>
<protein>
    <submittedName>
        <fullName evidence="2">Acetyltransferase</fullName>
    </submittedName>
</protein>
<feature type="domain" description="N-acetyltransferase" evidence="1">
    <location>
        <begin position="40"/>
        <end position="179"/>
    </location>
</feature>
<reference evidence="2" key="1">
    <citation type="submission" date="2020-02" db="EMBL/GenBank/DDBJ databases">
        <authorList>
            <person name="Meier V. D."/>
        </authorList>
    </citation>
    <scope>NUCLEOTIDE SEQUENCE</scope>
    <source>
        <strain evidence="2">AVDCRST_MAG32</strain>
    </source>
</reference>
<accession>A0A6J4P1R5</accession>
<evidence type="ECO:0000313" key="2">
    <source>
        <dbReference type="EMBL" id="CAA9401901.1"/>
    </source>
</evidence>
<evidence type="ECO:0000259" key="1">
    <source>
        <dbReference type="PROSITE" id="PS51186"/>
    </source>
</evidence>
<gene>
    <name evidence="2" type="ORF">AVDCRST_MAG32-3011</name>
</gene>
<dbReference type="EMBL" id="CADCUM010000119">
    <property type="protein sequence ID" value="CAA9401901.1"/>
    <property type="molecule type" value="Genomic_DNA"/>
</dbReference>
<sequence>MIPAMPQLVLPTTSVHASFLEAMGEFVAEHAGNTQTAAWIESHGATWRDPAGFAAFVDAVLADAGEDTPRPARHVPCTHLWWVDGQEYLGRLSIRHRLNEPLLHVGGHIGYDVRPSRRREGHATAMLQAALPWAHHLGIDPVLVTCDDDNTGSIRVIEAAGGELEDVRGVKRRYWIATS</sequence>
<dbReference type="InterPro" id="IPR000182">
    <property type="entry name" value="GNAT_dom"/>
</dbReference>
<name>A0A6J4P1R5_9ACTN</name>
<proteinExistence type="predicted"/>
<dbReference type="SUPFAM" id="SSF55729">
    <property type="entry name" value="Acyl-CoA N-acyltransferases (Nat)"/>
    <property type="match status" value="1"/>
</dbReference>
<dbReference type="Gene3D" id="3.40.630.30">
    <property type="match status" value="1"/>
</dbReference>